<proteinExistence type="predicted"/>
<evidence type="ECO:0000313" key="4">
    <source>
        <dbReference type="Ensembl" id="ENSPFOP00000010897.2"/>
    </source>
</evidence>
<feature type="compositionally biased region" description="Acidic residues" evidence="1">
    <location>
        <begin position="30"/>
        <end position="67"/>
    </location>
</feature>
<dbReference type="STRING" id="48698.ENSPFOP00000010897"/>
<dbReference type="Pfam" id="PF13842">
    <property type="entry name" value="zf-Tnp_2"/>
    <property type="match status" value="1"/>
</dbReference>
<feature type="compositionally biased region" description="Polar residues" evidence="1">
    <location>
        <begin position="68"/>
        <end position="80"/>
    </location>
</feature>
<dbReference type="EMBL" id="AYCK01003211">
    <property type="status" value="NOT_ANNOTATED_CDS"/>
    <property type="molecule type" value="Genomic_DNA"/>
</dbReference>
<organism evidence="4 5">
    <name type="scientific">Poecilia formosa</name>
    <name type="common">Amazon molly</name>
    <name type="synonym">Limia formosa</name>
    <dbReference type="NCBI Taxonomy" id="48698"/>
    <lineage>
        <taxon>Eukaryota</taxon>
        <taxon>Metazoa</taxon>
        <taxon>Chordata</taxon>
        <taxon>Craniata</taxon>
        <taxon>Vertebrata</taxon>
        <taxon>Euteleostomi</taxon>
        <taxon>Actinopterygii</taxon>
        <taxon>Neopterygii</taxon>
        <taxon>Teleostei</taxon>
        <taxon>Neoteleostei</taxon>
        <taxon>Acanthomorphata</taxon>
        <taxon>Ovalentaria</taxon>
        <taxon>Atherinomorphae</taxon>
        <taxon>Cyprinodontiformes</taxon>
        <taxon>Poeciliidae</taxon>
        <taxon>Poeciliinae</taxon>
        <taxon>Poecilia</taxon>
    </lineage>
</organism>
<accession>A0A087XYP4</accession>
<dbReference type="AlphaFoldDB" id="A0A087XYP4"/>
<feature type="region of interest" description="Disordered" evidence="1">
    <location>
        <begin position="1"/>
        <end position="138"/>
    </location>
</feature>
<dbReference type="RefSeq" id="XP_007548905.1">
    <property type="nucleotide sequence ID" value="XM_007548843.2"/>
</dbReference>
<reference evidence="4" key="2">
    <citation type="submission" date="2025-08" db="UniProtKB">
        <authorList>
            <consortium name="Ensembl"/>
        </authorList>
    </citation>
    <scope>IDENTIFICATION</scope>
</reference>
<dbReference type="Pfam" id="PF13843">
    <property type="entry name" value="DDE_Tnp_1_7"/>
    <property type="match status" value="1"/>
</dbReference>
<dbReference type="KEGG" id="pfor:103135875"/>
<evidence type="ECO:0000256" key="1">
    <source>
        <dbReference type="SAM" id="MobiDB-lite"/>
    </source>
</evidence>
<dbReference type="eggNOG" id="ENOG502QWHD">
    <property type="taxonomic scope" value="Eukaryota"/>
</dbReference>
<protein>
    <submittedName>
        <fullName evidence="4">PiggyBac transposable element-derived protein 4-like</fullName>
    </submittedName>
</protein>
<dbReference type="OrthoDB" id="118105at2759"/>
<dbReference type="InterPro" id="IPR032718">
    <property type="entry name" value="PGBD4_Znf_C"/>
</dbReference>
<feature type="domain" description="PiggyBac transposable element-derived protein 4 C-terminal zinc-finger" evidence="2">
    <location>
        <begin position="567"/>
        <end position="613"/>
    </location>
</feature>
<feature type="domain" description="PiggyBac transposable element-derived protein" evidence="3">
    <location>
        <begin position="143"/>
        <end position="514"/>
    </location>
</feature>
<keyword evidence="5" id="KW-1185">Reference proteome</keyword>
<reference evidence="4" key="3">
    <citation type="submission" date="2025-09" db="UniProtKB">
        <authorList>
            <consortium name="Ensembl"/>
        </authorList>
    </citation>
    <scope>IDENTIFICATION</scope>
</reference>
<dbReference type="GeneID" id="103135875"/>
<dbReference type="PANTHER" id="PTHR46599">
    <property type="entry name" value="PIGGYBAC TRANSPOSABLE ELEMENT-DERIVED PROTEIN 4"/>
    <property type="match status" value="1"/>
</dbReference>
<sequence>MSSSGVTAEQAGKYFNEFEEEEYGAPVEERDSDSDSESEFDFDDSDDEVEDPSIFFDEEEVEEEEEMATSSVRMTSTPQKTPRKTPQKTPRRARSRSPLSEAATETRQGRWNTEKDADTAPVLSRFQPKRTPGPQIDGLAPYSPKELFLLFFSADTVKTICDNTNKYAAKNQARGKKYKWVKINTDELYKFLGLLIYMSLVQLPSVQDYWKQNHFLSVLTPAKVMSRDRFRTIMWNIHLSNPEEDVKNDEKKGTPGYDKLFRLRPVFDEILNACQAYYHPKRELAVDERMVATKAKTNMTQYMKNKPNKWGLKLFVLAESVSGYTVSFSLYTGKNSQSEHGLSYDVVMSLIQPSYLGTGYHIYMDNFYTSPTLLMDLARAKFGACGTYRESRKECPKERPNALTKKSERGSIRWIREDPLVFVKWMDTREVSVCSTIHPAFSGETVQRRMKDEEKRWIVKEIPCPTPIMAYNKYMGGVDLSDQLIQYYSAQRKTYCWYKTVFMHLIDIASTNAYILHRHLSTTKGEQPMSHKDFIVVIASQLCGVDMTGMPKNRATDHTPVPINAEQKANKARRQCRHCLQVDRLRKDTSWKCKRCDVPLCLLLDRNCFEKWHN</sequence>
<dbReference type="GeneTree" id="ENSGT00940000163467"/>
<evidence type="ECO:0000259" key="3">
    <source>
        <dbReference type="Pfam" id="PF13843"/>
    </source>
</evidence>
<name>A0A087XYP4_POEFO</name>
<dbReference type="OMA" id="RTIMWNI"/>
<evidence type="ECO:0000259" key="2">
    <source>
        <dbReference type="Pfam" id="PF13842"/>
    </source>
</evidence>
<reference evidence="5" key="1">
    <citation type="submission" date="2013-10" db="EMBL/GenBank/DDBJ databases">
        <authorList>
            <person name="Schartl M."/>
            <person name="Warren W."/>
        </authorList>
    </citation>
    <scope>NUCLEOTIDE SEQUENCE [LARGE SCALE GENOMIC DNA]</scope>
    <source>
        <strain evidence="5">female</strain>
    </source>
</reference>
<feature type="compositionally biased region" description="Basic residues" evidence="1">
    <location>
        <begin position="81"/>
        <end position="95"/>
    </location>
</feature>
<dbReference type="Proteomes" id="UP000028760">
    <property type="component" value="Unassembled WGS sequence"/>
</dbReference>
<dbReference type="Ensembl" id="ENSPFOT00000010913.1">
    <property type="protein sequence ID" value="ENSPFOP00000010897.2"/>
    <property type="gene ID" value="ENSPFOG00000010927.1"/>
</dbReference>
<dbReference type="PANTHER" id="PTHR46599:SF3">
    <property type="entry name" value="PIGGYBAC TRANSPOSABLE ELEMENT-DERIVED PROTEIN 4"/>
    <property type="match status" value="1"/>
</dbReference>
<evidence type="ECO:0000313" key="5">
    <source>
        <dbReference type="Proteomes" id="UP000028760"/>
    </source>
</evidence>
<dbReference type="InterPro" id="IPR029526">
    <property type="entry name" value="PGBD"/>
</dbReference>